<accession>A0A9P1D454</accession>
<comment type="caution">
    <text evidence="2">The sequence shown here is derived from an EMBL/GenBank/DDBJ whole genome shotgun (WGS) entry which is preliminary data.</text>
</comment>
<feature type="signal peptide" evidence="1">
    <location>
        <begin position="1"/>
        <end position="16"/>
    </location>
</feature>
<organism evidence="2">
    <name type="scientific">Cladocopium goreaui</name>
    <dbReference type="NCBI Taxonomy" id="2562237"/>
    <lineage>
        <taxon>Eukaryota</taxon>
        <taxon>Sar</taxon>
        <taxon>Alveolata</taxon>
        <taxon>Dinophyceae</taxon>
        <taxon>Suessiales</taxon>
        <taxon>Symbiodiniaceae</taxon>
        <taxon>Cladocopium</taxon>
    </lineage>
</organism>
<reference evidence="3" key="2">
    <citation type="submission" date="2024-04" db="EMBL/GenBank/DDBJ databases">
        <authorList>
            <person name="Chen Y."/>
            <person name="Shah S."/>
            <person name="Dougan E. K."/>
            <person name="Thang M."/>
            <person name="Chan C."/>
        </authorList>
    </citation>
    <scope>NUCLEOTIDE SEQUENCE [LARGE SCALE GENOMIC DNA]</scope>
</reference>
<evidence type="ECO:0000313" key="4">
    <source>
        <dbReference type="Proteomes" id="UP001152797"/>
    </source>
</evidence>
<reference evidence="2" key="1">
    <citation type="submission" date="2022-10" db="EMBL/GenBank/DDBJ databases">
        <authorList>
            <person name="Chen Y."/>
            <person name="Dougan E. K."/>
            <person name="Chan C."/>
            <person name="Rhodes N."/>
            <person name="Thang M."/>
        </authorList>
    </citation>
    <scope>NUCLEOTIDE SEQUENCE</scope>
</reference>
<evidence type="ECO:0000256" key="1">
    <source>
        <dbReference type="SAM" id="SignalP"/>
    </source>
</evidence>
<evidence type="ECO:0000313" key="2">
    <source>
        <dbReference type="EMBL" id="CAI4002098.1"/>
    </source>
</evidence>
<name>A0A9P1D454_9DINO</name>
<sequence>MLLKILLGSLCASSIAHPLCDLVSRHFQPFLRAPFQLTCRQTQTQELEALTKKAGHAADNALDYAYNAEIDTTRANEKADLAEIEMENAESWEDYELSLLALLSLVMVGTTGWLYTQYQRWISIKKAKDFMLDISTIFPVFFVRRLFYPDFPASSNKKNKHFAIHLYTQLPLFSAGSILCTQCISMPPCQSMESSPQAAVNIA</sequence>
<dbReference type="AlphaFoldDB" id="A0A9P1D454"/>
<proteinExistence type="predicted"/>
<keyword evidence="4" id="KW-1185">Reference proteome</keyword>
<feature type="chain" id="PRO_5043270984" evidence="1">
    <location>
        <begin position="17"/>
        <end position="203"/>
    </location>
</feature>
<gene>
    <name evidence="2" type="ORF">C1SCF055_LOCUS28072</name>
</gene>
<dbReference type="EMBL" id="CAMXCT020003042">
    <property type="protein sequence ID" value="CAL1155473.1"/>
    <property type="molecule type" value="Genomic_DNA"/>
</dbReference>
<dbReference type="EMBL" id="CAMXCT010003042">
    <property type="protein sequence ID" value="CAI4002098.1"/>
    <property type="molecule type" value="Genomic_DNA"/>
</dbReference>
<evidence type="ECO:0000313" key="3">
    <source>
        <dbReference type="EMBL" id="CAL1155473.1"/>
    </source>
</evidence>
<dbReference type="Proteomes" id="UP001152797">
    <property type="component" value="Unassembled WGS sequence"/>
</dbReference>
<dbReference type="EMBL" id="CAMXCT030003042">
    <property type="protein sequence ID" value="CAL4789410.1"/>
    <property type="molecule type" value="Genomic_DNA"/>
</dbReference>
<protein>
    <submittedName>
        <fullName evidence="2">Uncharacterized protein</fullName>
    </submittedName>
</protein>
<keyword evidence="1" id="KW-0732">Signal</keyword>